<dbReference type="PANTHER" id="PTHR33121">
    <property type="entry name" value="CYCLIC DI-GMP PHOSPHODIESTERASE PDEF"/>
    <property type="match status" value="1"/>
</dbReference>
<comment type="caution">
    <text evidence="8">The sequence shown here is derived from an EMBL/GenBank/DDBJ whole genome shotgun (WGS) entry which is preliminary data.</text>
</comment>
<dbReference type="Gene3D" id="3.20.20.450">
    <property type="entry name" value="EAL domain"/>
    <property type="match status" value="1"/>
</dbReference>
<evidence type="ECO:0000259" key="7">
    <source>
        <dbReference type="PROSITE" id="PS50887"/>
    </source>
</evidence>
<evidence type="ECO:0000256" key="3">
    <source>
        <dbReference type="ARBA" id="ARBA00022989"/>
    </source>
</evidence>
<dbReference type="PROSITE" id="PS50883">
    <property type="entry name" value="EAL"/>
    <property type="match status" value="1"/>
</dbReference>
<dbReference type="SMART" id="SM00052">
    <property type="entry name" value="EAL"/>
    <property type="match status" value="1"/>
</dbReference>
<feature type="domain" description="EAL" evidence="6">
    <location>
        <begin position="341"/>
        <end position="597"/>
    </location>
</feature>
<dbReference type="AlphaFoldDB" id="A0A2K2UEX9"/>
<evidence type="ECO:0000256" key="4">
    <source>
        <dbReference type="ARBA" id="ARBA00023136"/>
    </source>
</evidence>
<protein>
    <recommendedName>
        <fullName evidence="10">Diguanylate cyclase</fullName>
    </recommendedName>
</protein>
<evidence type="ECO:0000256" key="2">
    <source>
        <dbReference type="ARBA" id="ARBA00022692"/>
    </source>
</evidence>
<dbReference type="EMBL" id="PPEK01000001">
    <property type="protein sequence ID" value="PNV68802.1"/>
    <property type="molecule type" value="Genomic_DNA"/>
</dbReference>
<keyword evidence="2 5" id="KW-0812">Transmembrane</keyword>
<dbReference type="InterPro" id="IPR001633">
    <property type="entry name" value="EAL_dom"/>
</dbReference>
<name>A0A2K2UEX9_9ACTN</name>
<feature type="domain" description="GGDEF" evidence="7">
    <location>
        <begin position="204"/>
        <end position="332"/>
    </location>
</feature>
<keyword evidence="9" id="KW-1185">Reference proteome</keyword>
<evidence type="ECO:0000256" key="1">
    <source>
        <dbReference type="ARBA" id="ARBA00004141"/>
    </source>
</evidence>
<accession>A0A2K2UEX9</accession>
<dbReference type="PANTHER" id="PTHR33121:SF70">
    <property type="entry name" value="SIGNALING PROTEIN YKOW"/>
    <property type="match status" value="1"/>
</dbReference>
<dbReference type="CDD" id="cd01948">
    <property type="entry name" value="EAL"/>
    <property type="match status" value="1"/>
</dbReference>
<dbReference type="InterPro" id="IPR050706">
    <property type="entry name" value="Cyclic-di-GMP_PDE-like"/>
</dbReference>
<evidence type="ECO:0000259" key="6">
    <source>
        <dbReference type="PROSITE" id="PS50883"/>
    </source>
</evidence>
<evidence type="ECO:0008006" key="10">
    <source>
        <dbReference type="Google" id="ProtNLM"/>
    </source>
</evidence>
<dbReference type="Proteomes" id="UP000236197">
    <property type="component" value="Unassembled WGS sequence"/>
</dbReference>
<dbReference type="InterPro" id="IPR043128">
    <property type="entry name" value="Rev_trsase/Diguanyl_cyclase"/>
</dbReference>
<dbReference type="Pfam" id="PF13675">
    <property type="entry name" value="PilJ"/>
    <property type="match status" value="1"/>
</dbReference>
<evidence type="ECO:0000313" key="9">
    <source>
        <dbReference type="Proteomes" id="UP000236197"/>
    </source>
</evidence>
<proteinExistence type="predicted"/>
<dbReference type="InterPro" id="IPR029095">
    <property type="entry name" value="NarX-like_N"/>
</dbReference>
<comment type="subcellular location">
    <subcellularLocation>
        <location evidence="1">Membrane</location>
        <topology evidence="1">Multi-pass membrane protein</topology>
    </subcellularLocation>
</comment>
<dbReference type="Pfam" id="PF00990">
    <property type="entry name" value="GGDEF"/>
    <property type="match status" value="1"/>
</dbReference>
<reference evidence="9" key="1">
    <citation type="submission" date="2018-01" db="EMBL/GenBank/DDBJ databases">
        <title>Rubneribacter badeniensis gen. nov., sp. nov., and Colonibacter rubneri, gen. nov., sp. nov., WGS of new members of the Eggerthellaceae.</title>
        <authorList>
            <person name="Danylec N."/>
            <person name="Stoll D.A."/>
            <person name="Doetsch A."/>
            <person name="Kulling S.E."/>
            <person name="Huch M."/>
        </authorList>
    </citation>
    <scope>NUCLEOTIDE SEQUENCE [LARGE SCALE GENOMIC DNA]</scope>
    <source>
        <strain evidence="9">ResAG-96</strain>
    </source>
</reference>
<dbReference type="InterPro" id="IPR000160">
    <property type="entry name" value="GGDEF_dom"/>
</dbReference>
<dbReference type="Pfam" id="PF00563">
    <property type="entry name" value="EAL"/>
    <property type="match status" value="1"/>
</dbReference>
<dbReference type="SMART" id="SM00267">
    <property type="entry name" value="GGDEF"/>
    <property type="match status" value="1"/>
</dbReference>
<keyword evidence="4 5" id="KW-0472">Membrane</keyword>
<dbReference type="PROSITE" id="PS50887">
    <property type="entry name" value="GGDEF"/>
    <property type="match status" value="1"/>
</dbReference>
<dbReference type="GO" id="GO:0071111">
    <property type="term" value="F:cyclic-guanylate-specific phosphodiesterase activity"/>
    <property type="evidence" value="ECO:0007669"/>
    <property type="project" value="InterPro"/>
</dbReference>
<gene>
    <name evidence="8" type="ORF">C2L71_02190</name>
</gene>
<feature type="transmembrane region" description="Helical" evidence="5">
    <location>
        <begin position="5"/>
        <end position="24"/>
    </location>
</feature>
<dbReference type="OrthoDB" id="23692at2"/>
<dbReference type="SUPFAM" id="SSF55073">
    <property type="entry name" value="Nucleotide cyclase"/>
    <property type="match status" value="1"/>
</dbReference>
<feature type="transmembrane region" description="Helical" evidence="5">
    <location>
        <begin position="143"/>
        <end position="164"/>
    </location>
</feature>
<dbReference type="Gene3D" id="3.30.70.270">
    <property type="match status" value="1"/>
</dbReference>
<organism evidence="8 9">
    <name type="scientific">Enteroscipio rubneri</name>
    <dbReference type="NCBI Taxonomy" id="2070686"/>
    <lineage>
        <taxon>Bacteria</taxon>
        <taxon>Bacillati</taxon>
        <taxon>Actinomycetota</taxon>
        <taxon>Coriobacteriia</taxon>
        <taxon>Eggerthellales</taxon>
        <taxon>Eggerthellaceae</taxon>
        <taxon>Enteroscipio</taxon>
    </lineage>
</organism>
<evidence type="ECO:0000313" key="8">
    <source>
        <dbReference type="EMBL" id="PNV68802.1"/>
    </source>
</evidence>
<dbReference type="GO" id="GO:0016020">
    <property type="term" value="C:membrane"/>
    <property type="evidence" value="ECO:0007669"/>
    <property type="project" value="UniProtKB-SubCell"/>
</dbReference>
<dbReference type="InterPro" id="IPR035919">
    <property type="entry name" value="EAL_sf"/>
</dbReference>
<dbReference type="InterPro" id="IPR029787">
    <property type="entry name" value="Nucleotide_cyclase"/>
</dbReference>
<keyword evidence="3 5" id="KW-1133">Transmembrane helix</keyword>
<dbReference type="RefSeq" id="WP_103264128.1">
    <property type="nucleotide sequence ID" value="NZ_CABMLE010000001.1"/>
</dbReference>
<evidence type="ECO:0000256" key="5">
    <source>
        <dbReference type="SAM" id="Phobius"/>
    </source>
</evidence>
<sequence>MRSKVVATVIMLLLGVCMLVFIMVQTQNYASIINDAGVVRGATQRAVKLEIANLPNDEVVERVDETLASLFDREEQRPVVNQDTGEFMDALLRVQDKWDSIKQQFDAPDAEKSSERLLTLSEEHFKLADETVLLAQRRAESDFIWITAIGIALILSSALFFSLLERQHRLKMRKALTTDQLTRGRNLYAFEEEAARLVQASEPGAYLVVYTNVVGFRAINESFGRSAGDDVIRTLQSLFELACEPGEFVAHANADHFVLLLRNGKTRAEQLAALTAARLRANETLPFSDRIVCGYGVFELTDAHEDIATAVSNAAVVLKEGVVDNLIARYDDEFKSKLAFERSIEQHMRDALTNGEYAIYLQPQFSLEDGSLVGAELLCRRDSPELGFLAPDRFIPQFERNGFISELDFYMMEQACSLYPLVDHPRSDGTPVHLAVNFSRVTMLQNDFVERFDSVVRRFDIPASFLHVEITESAFSADEKVIIDIIADLQERGFPIAMDDFGTGYSSLSLLKSMPIDVLKIDRGFLSASEDDVRSRRVLEYVIPLANALGIDTVCEGIETAEQAALLRSLECDIGQGYYFARPMPLAAFRERYASAR</sequence>
<dbReference type="SUPFAM" id="SSF141868">
    <property type="entry name" value="EAL domain-like"/>
    <property type="match status" value="1"/>
</dbReference>